<gene>
    <name evidence="14" type="ORF">ACFQDL_08920</name>
</gene>
<dbReference type="PRINTS" id="PR00344">
    <property type="entry name" value="BCTRLSENSOR"/>
</dbReference>
<evidence type="ECO:0000256" key="10">
    <source>
        <dbReference type="ARBA" id="ARBA00022989"/>
    </source>
</evidence>
<keyword evidence="11 12" id="KW-0472">Membrane</keyword>
<dbReference type="InterPro" id="IPR003594">
    <property type="entry name" value="HATPase_dom"/>
</dbReference>
<evidence type="ECO:0000256" key="12">
    <source>
        <dbReference type="SAM" id="Phobius"/>
    </source>
</evidence>
<keyword evidence="8 14" id="KW-0418">Kinase</keyword>
<dbReference type="Pfam" id="PF02518">
    <property type="entry name" value="HATPase_c"/>
    <property type="match status" value="1"/>
</dbReference>
<feature type="transmembrane region" description="Helical" evidence="12">
    <location>
        <begin position="160"/>
        <end position="181"/>
    </location>
</feature>
<evidence type="ECO:0000256" key="6">
    <source>
        <dbReference type="ARBA" id="ARBA00022692"/>
    </source>
</evidence>
<dbReference type="PANTHER" id="PTHR45436:SF5">
    <property type="entry name" value="SENSOR HISTIDINE KINASE TRCS"/>
    <property type="match status" value="1"/>
</dbReference>
<keyword evidence="4" id="KW-0597">Phosphoprotein</keyword>
<keyword evidence="7" id="KW-0547">Nucleotide-binding</keyword>
<dbReference type="InterPro" id="IPR036890">
    <property type="entry name" value="HATPase_C_sf"/>
</dbReference>
<evidence type="ECO:0000256" key="7">
    <source>
        <dbReference type="ARBA" id="ARBA00022741"/>
    </source>
</evidence>
<dbReference type="Gene3D" id="1.10.287.130">
    <property type="match status" value="1"/>
</dbReference>
<dbReference type="RefSeq" id="WP_379908698.1">
    <property type="nucleotide sequence ID" value="NZ_JBHSWE010000001.1"/>
</dbReference>
<keyword evidence="6 12" id="KW-0812">Transmembrane</keyword>
<evidence type="ECO:0000259" key="13">
    <source>
        <dbReference type="PROSITE" id="PS50109"/>
    </source>
</evidence>
<evidence type="ECO:0000256" key="5">
    <source>
        <dbReference type="ARBA" id="ARBA00022679"/>
    </source>
</evidence>
<evidence type="ECO:0000256" key="11">
    <source>
        <dbReference type="ARBA" id="ARBA00023136"/>
    </source>
</evidence>
<comment type="catalytic activity">
    <reaction evidence="1">
        <text>ATP + protein L-histidine = ADP + protein N-phospho-L-histidine.</text>
        <dbReference type="EC" id="2.7.13.3"/>
    </reaction>
</comment>
<keyword evidence="5" id="KW-0808">Transferase</keyword>
<dbReference type="InterPro" id="IPR004358">
    <property type="entry name" value="Sig_transdc_His_kin-like_C"/>
</dbReference>
<dbReference type="InterPro" id="IPR058619">
    <property type="entry name" value="PhoQ/CarS-like_HATPase"/>
</dbReference>
<keyword evidence="10 12" id="KW-1133">Transmembrane helix</keyword>
<dbReference type="EC" id="2.7.13.3" evidence="3"/>
<sequence length="454" mass="50966">MKSIQHRLNSAFVLITLVLCMTLWVSYSWFLRQTAYDFVSASLGSEAYVLLKSVEMDESGGWRINPQYVAPVYEQPMSGHYFQFQVGQDPAWYHSRSLWDESIPLVGGKALDEQGLRLVYKHDKPWLVREERFTKDGRPLRLLLAADVSHIEAGLARLRWTMMAVVALFLGGLLLAQMLVIRNGLRSLVRVGGQLNRLKQGDIRQLPKADTAEVEPLVTEINYLVQSMEMRLTRSRNALGNLAHAAKTPLTVLDRQIETLAQTAPEQAAPLREQSRRLRELMERELRRARIAGAALPGQRIYLQQEIEKLVRTLRAIYRERDIEIETTVSAGSFFPGERDDLVELLGNLLDNACKWARHRVGVSGAMDEHCLELRVEDDGPGIPPEQREGLLERGARLDESRAGHGLGMSIVSEIVRQYEGRLELGEAAGGGLEVRVLLPLRPGLELTAGAGPL</sequence>
<keyword evidence="9" id="KW-0067">ATP-binding</keyword>
<organism evidence="14 15">
    <name type="scientific">Marinobacterium aestuariivivens</name>
    <dbReference type="NCBI Taxonomy" id="1698799"/>
    <lineage>
        <taxon>Bacteria</taxon>
        <taxon>Pseudomonadati</taxon>
        <taxon>Pseudomonadota</taxon>
        <taxon>Gammaproteobacteria</taxon>
        <taxon>Oceanospirillales</taxon>
        <taxon>Oceanospirillaceae</taxon>
        <taxon>Marinobacterium</taxon>
    </lineage>
</organism>
<dbReference type="InterPro" id="IPR005467">
    <property type="entry name" value="His_kinase_dom"/>
</dbReference>
<comment type="caution">
    <text evidence="14">The sequence shown here is derived from an EMBL/GenBank/DDBJ whole genome shotgun (WGS) entry which is preliminary data.</text>
</comment>
<evidence type="ECO:0000256" key="3">
    <source>
        <dbReference type="ARBA" id="ARBA00012438"/>
    </source>
</evidence>
<evidence type="ECO:0000256" key="4">
    <source>
        <dbReference type="ARBA" id="ARBA00022553"/>
    </source>
</evidence>
<dbReference type="GO" id="GO:0016301">
    <property type="term" value="F:kinase activity"/>
    <property type="evidence" value="ECO:0007669"/>
    <property type="project" value="UniProtKB-KW"/>
</dbReference>
<protein>
    <recommendedName>
        <fullName evidence="3">histidine kinase</fullName>
        <ecNumber evidence="3">2.7.13.3</ecNumber>
    </recommendedName>
</protein>
<dbReference type="Proteomes" id="UP001596422">
    <property type="component" value="Unassembled WGS sequence"/>
</dbReference>
<dbReference type="Gene3D" id="3.30.565.10">
    <property type="entry name" value="Histidine kinase-like ATPase, C-terminal domain"/>
    <property type="match status" value="1"/>
</dbReference>
<reference evidence="15" key="1">
    <citation type="journal article" date="2019" name="Int. J. Syst. Evol. Microbiol.">
        <title>The Global Catalogue of Microorganisms (GCM) 10K type strain sequencing project: providing services to taxonomists for standard genome sequencing and annotation.</title>
        <authorList>
            <consortium name="The Broad Institute Genomics Platform"/>
            <consortium name="The Broad Institute Genome Sequencing Center for Infectious Disease"/>
            <person name="Wu L."/>
            <person name="Ma J."/>
        </authorList>
    </citation>
    <scope>NUCLEOTIDE SEQUENCE [LARGE SCALE GENOMIC DNA]</scope>
    <source>
        <strain evidence="15">NBRC 111756</strain>
    </source>
</reference>
<proteinExistence type="predicted"/>
<name>A0ABW1ZY91_9GAMM</name>
<dbReference type="InterPro" id="IPR050428">
    <property type="entry name" value="TCS_sensor_his_kinase"/>
</dbReference>
<feature type="domain" description="Histidine kinase" evidence="13">
    <location>
        <begin position="241"/>
        <end position="443"/>
    </location>
</feature>
<evidence type="ECO:0000313" key="14">
    <source>
        <dbReference type="EMBL" id="MFC6670192.1"/>
    </source>
</evidence>
<keyword evidence="15" id="KW-1185">Reference proteome</keyword>
<evidence type="ECO:0000256" key="8">
    <source>
        <dbReference type="ARBA" id="ARBA00022777"/>
    </source>
</evidence>
<comment type="subcellular location">
    <subcellularLocation>
        <location evidence="2">Membrane</location>
    </subcellularLocation>
</comment>
<evidence type="ECO:0000256" key="9">
    <source>
        <dbReference type="ARBA" id="ARBA00022840"/>
    </source>
</evidence>
<dbReference type="PROSITE" id="PS50109">
    <property type="entry name" value="HIS_KIN"/>
    <property type="match status" value="1"/>
</dbReference>
<evidence type="ECO:0000256" key="1">
    <source>
        <dbReference type="ARBA" id="ARBA00000085"/>
    </source>
</evidence>
<evidence type="ECO:0000256" key="2">
    <source>
        <dbReference type="ARBA" id="ARBA00004370"/>
    </source>
</evidence>
<dbReference type="CDD" id="cd16954">
    <property type="entry name" value="HATPase_PhoQ-like"/>
    <property type="match status" value="1"/>
</dbReference>
<dbReference type="SMART" id="SM00387">
    <property type="entry name" value="HATPase_c"/>
    <property type="match status" value="1"/>
</dbReference>
<dbReference type="EMBL" id="JBHSWE010000001">
    <property type="protein sequence ID" value="MFC6670192.1"/>
    <property type="molecule type" value="Genomic_DNA"/>
</dbReference>
<dbReference type="PANTHER" id="PTHR45436">
    <property type="entry name" value="SENSOR HISTIDINE KINASE YKOH"/>
    <property type="match status" value="1"/>
</dbReference>
<evidence type="ECO:0000313" key="15">
    <source>
        <dbReference type="Proteomes" id="UP001596422"/>
    </source>
</evidence>
<feature type="transmembrane region" description="Helical" evidence="12">
    <location>
        <begin position="12"/>
        <end position="30"/>
    </location>
</feature>
<dbReference type="SUPFAM" id="SSF55874">
    <property type="entry name" value="ATPase domain of HSP90 chaperone/DNA topoisomerase II/histidine kinase"/>
    <property type="match status" value="1"/>
</dbReference>
<accession>A0ABW1ZY91</accession>